<evidence type="ECO:0000313" key="2">
    <source>
        <dbReference type="Proteomes" id="UP000267096"/>
    </source>
</evidence>
<dbReference type="WBParaSite" id="ASIM_0000323501-mRNA-1">
    <property type="protein sequence ID" value="ASIM_0000323501-mRNA-1"/>
    <property type="gene ID" value="ASIM_0000323501"/>
</dbReference>
<keyword evidence="2" id="KW-1185">Reference proteome</keyword>
<evidence type="ECO:0000313" key="1">
    <source>
        <dbReference type="EMBL" id="VDK21113.1"/>
    </source>
</evidence>
<dbReference type="Proteomes" id="UP000267096">
    <property type="component" value="Unassembled WGS sequence"/>
</dbReference>
<accession>A0A0M3J6P5</accession>
<evidence type="ECO:0000313" key="3">
    <source>
        <dbReference type="WBParaSite" id="ASIM_0000323501-mRNA-1"/>
    </source>
</evidence>
<reference evidence="1 2" key="2">
    <citation type="submission" date="2018-11" db="EMBL/GenBank/DDBJ databases">
        <authorList>
            <consortium name="Pathogen Informatics"/>
        </authorList>
    </citation>
    <scope>NUCLEOTIDE SEQUENCE [LARGE SCALE GENOMIC DNA]</scope>
</reference>
<proteinExistence type="predicted"/>
<protein>
    <submittedName>
        <fullName evidence="3">DHC_N2 domain-containing protein</fullName>
    </submittedName>
</protein>
<gene>
    <name evidence="1" type="ORF">ASIM_LOCUS3080</name>
</gene>
<reference evidence="3" key="1">
    <citation type="submission" date="2017-02" db="UniProtKB">
        <authorList>
            <consortium name="WormBaseParasite"/>
        </authorList>
    </citation>
    <scope>IDENTIFICATION</scope>
</reference>
<name>A0A0M3J6P5_ANISI</name>
<dbReference type="OrthoDB" id="642895at2759"/>
<sequence>MVKCVKASVNEWLPEINGMRAELHLPPFEVYHYPAESVGLYRALDKERQRLKSLKEDRVNGQRQMVDEVRSIAMRIGEEAGELPDVQKVWENDILTTLQERVVELSRELSERIGKARQWQTDLQRWFHQTGKKPEDDDATKVFLELDLEDPERVFDQSFMDNFKDVHQSVCNPILRFIPLFRFCIIPSRLDDHVVIFTCDAMVNYEEWIELAQFSYVEAIVKLDELWEQCHIPQTIRQFPREFNPSTHTASDLAKIQQEVEKLSRFHQERQDVYAKLKEWKTLWMEKVEYESHASDKSAYTNRGGQLQVTLQVYIRS</sequence>
<dbReference type="AlphaFoldDB" id="A0A0M3J6P5"/>
<dbReference type="Gene3D" id="1.20.58.1520">
    <property type="match status" value="1"/>
</dbReference>
<dbReference type="Pfam" id="PF03999">
    <property type="entry name" value="MAP65_ASE1"/>
    <property type="match status" value="1"/>
</dbReference>
<dbReference type="EMBL" id="UYRR01004536">
    <property type="protein sequence ID" value="VDK21113.1"/>
    <property type="molecule type" value="Genomic_DNA"/>
</dbReference>
<organism evidence="3">
    <name type="scientific">Anisakis simplex</name>
    <name type="common">Herring worm</name>
    <dbReference type="NCBI Taxonomy" id="6269"/>
    <lineage>
        <taxon>Eukaryota</taxon>
        <taxon>Metazoa</taxon>
        <taxon>Ecdysozoa</taxon>
        <taxon>Nematoda</taxon>
        <taxon>Chromadorea</taxon>
        <taxon>Rhabditida</taxon>
        <taxon>Spirurina</taxon>
        <taxon>Ascaridomorpha</taxon>
        <taxon>Ascaridoidea</taxon>
        <taxon>Anisakidae</taxon>
        <taxon>Anisakis</taxon>
        <taxon>Anisakis simplex complex</taxon>
    </lineage>
</organism>